<dbReference type="AlphaFoldDB" id="A0A5B9W9S9"/>
<gene>
    <name evidence="1" type="ORF">OJF2_51840</name>
</gene>
<sequence length="61" mass="7132">MINRFEPCDPAVHALATRLARKCTDIIRPLLRQEEVGECLREMYFAIRCEIEKKPGRESEV</sequence>
<name>A0A5B9W9S9_9BACT</name>
<evidence type="ECO:0000313" key="2">
    <source>
        <dbReference type="Proteomes" id="UP000324233"/>
    </source>
</evidence>
<proteinExistence type="predicted"/>
<keyword evidence="2" id="KW-1185">Reference proteome</keyword>
<dbReference type="EMBL" id="CP042997">
    <property type="protein sequence ID" value="QEH36600.1"/>
    <property type="molecule type" value="Genomic_DNA"/>
</dbReference>
<protein>
    <submittedName>
        <fullName evidence="1">Uncharacterized protein</fullName>
    </submittedName>
</protein>
<organism evidence="1 2">
    <name type="scientific">Aquisphaera giovannonii</name>
    <dbReference type="NCBI Taxonomy" id="406548"/>
    <lineage>
        <taxon>Bacteria</taxon>
        <taxon>Pseudomonadati</taxon>
        <taxon>Planctomycetota</taxon>
        <taxon>Planctomycetia</taxon>
        <taxon>Isosphaerales</taxon>
        <taxon>Isosphaeraceae</taxon>
        <taxon>Aquisphaera</taxon>
    </lineage>
</organism>
<dbReference type="KEGG" id="agv:OJF2_51840"/>
<dbReference type="Proteomes" id="UP000324233">
    <property type="component" value="Chromosome"/>
</dbReference>
<evidence type="ECO:0000313" key="1">
    <source>
        <dbReference type="EMBL" id="QEH36600.1"/>
    </source>
</evidence>
<accession>A0A5B9W9S9</accession>
<reference evidence="1 2" key="1">
    <citation type="submission" date="2019-08" db="EMBL/GenBank/DDBJ databases">
        <title>Deep-cultivation of Planctomycetes and their phenomic and genomic characterization uncovers novel biology.</title>
        <authorList>
            <person name="Wiegand S."/>
            <person name="Jogler M."/>
            <person name="Boedeker C."/>
            <person name="Pinto D."/>
            <person name="Vollmers J."/>
            <person name="Rivas-Marin E."/>
            <person name="Kohn T."/>
            <person name="Peeters S.H."/>
            <person name="Heuer A."/>
            <person name="Rast P."/>
            <person name="Oberbeckmann S."/>
            <person name="Bunk B."/>
            <person name="Jeske O."/>
            <person name="Meyerdierks A."/>
            <person name="Storesund J.E."/>
            <person name="Kallscheuer N."/>
            <person name="Luecker S."/>
            <person name="Lage O.M."/>
            <person name="Pohl T."/>
            <person name="Merkel B.J."/>
            <person name="Hornburger P."/>
            <person name="Mueller R.-W."/>
            <person name="Bruemmer F."/>
            <person name="Labrenz M."/>
            <person name="Spormann A.M."/>
            <person name="Op den Camp H."/>
            <person name="Overmann J."/>
            <person name="Amann R."/>
            <person name="Jetten M.S.M."/>
            <person name="Mascher T."/>
            <person name="Medema M.H."/>
            <person name="Devos D.P."/>
            <person name="Kaster A.-K."/>
            <person name="Ovreas L."/>
            <person name="Rohde M."/>
            <person name="Galperin M.Y."/>
            <person name="Jogler C."/>
        </authorList>
    </citation>
    <scope>NUCLEOTIDE SEQUENCE [LARGE SCALE GENOMIC DNA]</scope>
    <source>
        <strain evidence="1 2">OJF2</strain>
    </source>
</reference>